<evidence type="ECO:0000313" key="2">
    <source>
        <dbReference type="Proteomes" id="UP000006045"/>
    </source>
</evidence>
<dbReference type="RefSeq" id="WP_003225316.1">
    <property type="nucleotide sequence ID" value="NZ_CM001561.1"/>
</dbReference>
<dbReference type="Proteomes" id="UP000006045">
    <property type="component" value="Chromosome"/>
</dbReference>
<reference evidence="1 2" key="1">
    <citation type="submission" date="2012-08" db="EMBL/GenBank/DDBJ databases">
        <title>The genome of cave-isolated P. fluorescens strain R124 demonstrates phenotypic adaptation to the mineral environment.</title>
        <authorList>
            <person name="Barton M.D."/>
            <person name="Petronio M."/>
            <person name="Giarrizzo J.G."/>
            <person name="Bowling B.V."/>
            <person name="Barton H.A."/>
        </authorList>
    </citation>
    <scope>NUCLEOTIDE SEQUENCE [LARGE SCALE GENOMIC DNA]</scope>
    <source>
        <strain evidence="1 2">R124</strain>
    </source>
</reference>
<dbReference type="OrthoDB" id="7025709at2"/>
<dbReference type="EMBL" id="CM001561">
    <property type="protein sequence ID" value="EJZ58509.1"/>
    <property type="molecule type" value="Genomic_DNA"/>
</dbReference>
<sequence>MDFTRDPENFINYIAQVKRDWTRASSEFLGLVDHWQDLSLNHFAGMTAISAKERSIEGEVLGKQFSIELSPISVDKAGFAEAVLFLHKNGAAKSELGRFNVRRDGSIFNSDGSLLLDSDISGYSYRIFSTVLHAVIEAPVPVDSK</sequence>
<gene>
    <name evidence="1" type="ORF">I1A_002837</name>
</gene>
<dbReference type="AlphaFoldDB" id="A0A7U9GSW8"/>
<protein>
    <submittedName>
        <fullName evidence="1">Uncharacterized protein</fullName>
    </submittedName>
</protein>
<evidence type="ECO:0000313" key="1">
    <source>
        <dbReference type="EMBL" id="EJZ58509.1"/>
    </source>
</evidence>
<accession>A0A7U9GSW8</accession>
<organism evidence="1 2">
    <name type="scientific">Pseudomonas fluorescens R124</name>
    <dbReference type="NCBI Taxonomy" id="743713"/>
    <lineage>
        <taxon>Bacteria</taxon>
        <taxon>Pseudomonadati</taxon>
        <taxon>Pseudomonadota</taxon>
        <taxon>Gammaproteobacteria</taxon>
        <taxon>Pseudomonadales</taxon>
        <taxon>Pseudomonadaceae</taxon>
        <taxon>Pseudomonas</taxon>
    </lineage>
</organism>
<proteinExistence type="predicted"/>
<name>A0A7U9GSW8_PSEFL</name>